<protein>
    <recommendedName>
        <fullName evidence="7">RRM domain-containing protein</fullName>
    </recommendedName>
</protein>
<name>A0ABR3AWR9_PHYBL</name>
<evidence type="ECO:0000256" key="3">
    <source>
        <dbReference type="ARBA" id="ARBA00023242"/>
    </source>
</evidence>
<proteinExistence type="predicted"/>
<dbReference type="InterPro" id="IPR000504">
    <property type="entry name" value="RRM_dom"/>
</dbReference>
<feature type="compositionally biased region" description="Gly residues" evidence="6">
    <location>
        <begin position="226"/>
        <end position="258"/>
    </location>
</feature>
<dbReference type="PANTHER" id="PTHR13952:SF5">
    <property type="entry name" value="U1 SMALL NUCLEAR RIBONUCLEOPROTEIN 70 KDA"/>
    <property type="match status" value="1"/>
</dbReference>
<sequence length="310" mass="34901">MTDKLPPNLLKLFAPRPPLPYVKPLDKAPEKRVGAQVSGIASLVPMLRNYDPDYVPWKSTEEKRREKIAAKRKKADEDLAKALSEYDPENDDKMEGNPFNTLFIARLSYELTESDLMREFELYGPIKNIRLVKTPEGKSRGYAFIEYEREKDMRAAYKDADGLKMLGRRVIVDVERGRTVKGWKPRRLGGGLGGTRDSRPPQGAPSNRGENRSSYSDSNRDRGQGRSSGGSGYDGGRSFGNGGGGGGGYGGGGGGQGFGRRDNDDRRRSRVRSRSRSPHSYRDRERDRYGGRGRDRSRERMGRRDRDRYA</sequence>
<dbReference type="PROSITE" id="PS50102">
    <property type="entry name" value="RRM"/>
    <property type="match status" value="1"/>
</dbReference>
<dbReference type="Pfam" id="PF12220">
    <property type="entry name" value="U1snRNP70_N"/>
    <property type="match status" value="1"/>
</dbReference>
<evidence type="ECO:0000256" key="6">
    <source>
        <dbReference type="SAM" id="MobiDB-lite"/>
    </source>
</evidence>
<reference evidence="8 9" key="1">
    <citation type="submission" date="2024-04" db="EMBL/GenBank/DDBJ databases">
        <title>Symmetric and asymmetric DNA N6-adenine methylation regulates different biological responses in Mucorales.</title>
        <authorList>
            <consortium name="Lawrence Berkeley National Laboratory"/>
            <person name="Lax C."/>
            <person name="Mondo S.J."/>
            <person name="Osorio-Concepcion M."/>
            <person name="Muszewska A."/>
            <person name="Corrochano-Luque M."/>
            <person name="Gutierrez G."/>
            <person name="Riley R."/>
            <person name="Lipzen A."/>
            <person name="Guo J."/>
            <person name="Hundley H."/>
            <person name="Amirebrahimi M."/>
            <person name="Ng V."/>
            <person name="Lorenzo-Gutierrez D."/>
            <person name="Binder U."/>
            <person name="Yang J."/>
            <person name="Song Y."/>
            <person name="Canovas D."/>
            <person name="Navarro E."/>
            <person name="Freitag M."/>
            <person name="Gabaldon T."/>
            <person name="Grigoriev I.V."/>
            <person name="Corrochano L.M."/>
            <person name="Nicolas F.E."/>
            <person name="Garre V."/>
        </authorList>
    </citation>
    <scope>NUCLEOTIDE SEQUENCE [LARGE SCALE GENOMIC DNA]</scope>
    <source>
        <strain evidence="8 9">L51</strain>
    </source>
</reference>
<dbReference type="InterPro" id="IPR022023">
    <property type="entry name" value="U1snRNP70_N"/>
</dbReference>
<evidence type="ECO:0000256" key="2">
    <source>
        <dbReference type="ARBA" id="ARBA00022884"/>
    </source>
</evidence>
<dbReference type="Pfam" id="PF00076">
    <property type="entry name" value="RRM_1"/>
    <property type="match status" value="1"/>
</dbReference>
<dbReference type="InterPro" id="IPR012677">
    <property type="entry name" value="Nucleotide-bd_a/b_plait_sf"/>
</dbReference>
<gene>
    <name evidence="8" type="ORF">J3Q64DRAFT_1809886</name>
</gene>
<dbReference type="InterPro" id="IPR051183">
    <property type="entry name" value="U1_U11-U12_snRNP_70-35kDa"/>
</dbReference>
<dbReference type="CDD" id="cd12236">
    <property type="entry name" value="RRM_snRNP70"/>
    <property type="match status" value="1"/>
</dbReference>
<dbReference type="PANTHER" id="PTHR13952">
    <property type="entry name" value="U1 SMALL NUCLEAR RIBONUCLEOPROTEIN 70 KD"/>
    <property type="match status" value="1"/>
</dbReference>
<evidence type="ECO:0000313" key="9">
    <source>
        <dbReference type="Proteomes" id="UP001448207"/>
    </source>
</evidence>
<evidence type="ECO:0000256" key="1">
    <source>
        <dbReference type="ARBA" id="ARBA00004123"/>
    </source>
</evidence>
<evidence type="ECO:0000256" key="5">
    <source>
        <dbReference type="PROSITE-ProRule" id="PRU00176"/>
    </source>
</evidence>
<feature type="domain" description="RRM" evidence="7">
    <location>
        <begin position="100"/>
        <end position="177"/>
    </location>
</feature>
<keyword evidence="3" id="KW-0539">Nucleus</keyword>
<evidence type="ECO:0000259" key="7">
    <source>
        <dbReference type="PROSITE" id="PS50102"/>
    </source>
</evidence>
<dbReference type="SUPFAM" id="SSF54928">
    <property type="entry name" value="RNA-binding domain, RBD"/>
    <property type="match status" value="1"/>
</dbReference>
<accession>A0ABR3AWR9</accession>
<keyword evidence="2 5" id="KW-0694">RNA-binding</keyword>
<dbReference type="Gene3D" id="3.30.70.330">
    <property type="match status" value="1"/>
</dbReference>
<evidence type="ECO:0000256" key="4">
    <source>
        <dbReference type="ARBA" id="ARBA00023274"/>
    </source>
</evidence>
<comment type="subcellular location">
    <subcellularLocation>
        <location evidence="1">Nucleus</location>
    </subcellularLocation>
</comment>
<evidence type="ECO:0000313" key="8">
    <source>
        <dbReference type="EMBL" id="KAL0084385.1"/>
    </source>
</evidence>
<organism evidence="8 9">
    <name type="scientific">Phycomyces blakesleeanus</name>
    <dbReference type="NCBI Taxonomy" id="4837"/>
    <lineage>
        <taxon>Eukaryota</taxon>
        <taxon>Fungi</taxon>
        <taxon>Fungi incertae sedis</taxon>
        <taxon>Mucoromycota</taxon>
        <taxon>Mucoromycotina</taxon>
        <taxon>Mucoromycetes</taxon>
        <taxon>Mucorales</taxon>
        <taxon>Phycomycetaceae</taxon>
        <taxon>Phycomyces</taxon>
    </lineage>
</organism>
<keyword evidence="9" id="KW-1185">Reference proteome</keyword>
<feature type="region of interest" description="Disordered" evidence="6">
    <location>
        <begin position="182"/>
        <end position="310"/>
    </location>
</feature>
<feature type="compositionally biased region" description="Basic residues" evidence="6">
    <location>
        <begin position="268"/>
        <end position="279"/>
    </location>
</feature>
<dbReference type="SMART" id="SM00360">
    <property type="entry name" value="RRM"/>
    <property type="match status" value="1"/>
</dbReference>
<feature type="compositionally biased region" description="Basic and acidic residues" evidence="6">
    <location>
        <begin position="280"/>
        <end position="310"/>
    </location>
</feature>
<keyword evidence="4" id="KW-0687">Ribonucleoprotein</keyword>
<dbReference type="InterPro" id="IPR034143">
    <property type="entry name" value="snRNP70_RRM"/>
</dbReference>
<dbReference type="Proteomes" id="UP001448207">
    <property type="component" value="Unassembled WGS sequence"/>
</dbReference>
<dbReference type="InterPro" id="IPR035979">
    <property type="entry name" value="RBD_domain_sf"/>
</dbReference>
<dbReference type="EMBL" id="JBCLYO010000012">
    <property type="protein sequence ID" value="KAL0084385.1"/>
    <property type="molecule type" value="Genomic_DNA"/>
</dbReference>
<comment type="caution">
    <text evidence="8">The sequence shown here is derived from an EMBL/GenBank/DDBJ whole genome shotgun (WGS) entry which is preliminary data.</text>
</comment>